<organism evidence="3 4">
    <name type="scientific">Mytilus edulis</name>
    <name type="common">Blue mussel</name>
    <dbReference type="NCBI Taxonomy" id="6550"/>
    <lineage>
        <taxon>Eukaryota</taxon>
        <taxon>Metazoa</taxon>
        <taxon>Spiralia</taxon>
        <taxon>Lophotrochozoa</taxon>
        <taxon>Mollusca</taxon>
        <taxon>Bivalvia</taxon>
        <taxon>Autobranchia</taxon>
        <taxon>Pteriomorphia</taxon>
        <taxon>Mytilida</taxon>
        <taxon>Mytiloidea</taxon>
        <taxon>Mytilidae</taxon>
        <taxon>Mytilinae</taxon>
        <taxon>Mytilus</taxon>
    </lineage>
</organism>
<keyword evidence="4" id="KW-1185">Reference proteome</keyword>
<dbReference type="Proteomes" id="UP000683360">
    <property type="component" value="Unassembled WGS sequence"/>
</dbReference>
<proteinExistence type="predicted"/>
<name>A0A8S3SJI4_MYTED</name>
<sequence length="342" mass="39413">MQSDQLLRRTEASLDSWKTVDKDFQSLAGLTSRSKFISTLQTVLEELNIDFYDVNDTSNDGASGSSSEIPLQQPAKKPKYKHNNSFLEEVQIMRELHPKKEDYVYNQFWDSSHKEWRQLCASSLGFERGMEGTFGGTFRERLYVSTLPQSCFDIVKDLEDSMTQGMVRSSFKTTQLTGGLFQSFVGFKEERPVRFALQQLVNGTTTMKEFREKGKSLKDTNRHVQQNDTEEIRQTRIIQQQGEEINSLKAENVILKAENDRLKTLLSEVEQTNASTEEVTQDDDTDSNQDEDELAVGTQVSARWTDGSFYNAVIISKRKNGYYVKFYDGWKRVVSRQEMKRL</sequence>
<dbReference type="EMBL" id="CAJPWZ010001674">
    <property type="protein sequence ID" value="CAG2221014.1"/>
    <property type="molecule type" value="Genomic_DNA"/>
</dbReference>
<dbReference type="AlphaFoldDB" id="A0A8S3SJI4"/>
<gene>
    <name evidence="3" type="ORF">MEDL_34505</name>
</gene>
<feature type="compositionally biased region" description="Polar residues" evidence="1">
    <location>
        <begin position="61"/>
        <end position="70"/>
    </location>
</feature>
<protein>
    <submittedName>
        <fullName evidence="3">PHF20</fullName>
    </submittedName>
</protein>
<feature type="region of interest" description="Disordered" evidence="1">
    <location>
        <begin position="61"/>
        <end position="80"/>
    </location>
</feature>
<accession>A0A8S3SJI4</accession>
<feature type="region of interest" description="Disordered" evidence="1">
    <location>
        <begin position="268"/>
        <end position="296"/>
    </location>
</feature>
<comment type="caution">
    <text evidence="3">The sequence shown here is derived from an EMBL/GenBank/DDBJ whole genome shotgun (WGS) entry which is preliminary data.</text>
</comment>
<evidence type="ECO:0000313" key="3">
    <source>
        <dbReference type="EMBL" id="CAG2221014.1"/>
    </source>
</evidence>
<dbReference type="Gene3D" id="2.30.30.140">
    <property type="match status" value="1"/>
</dbReference>
<feature type="compositionally biased region" description="Acidic residues" evidence="1">
    <location>
        <begin position="279"/>
        <end position="294"/>
    </location>
</feature>
<reference evidence="3" key="1">
    <citation type="submission" date="2021-03" db="EMBL/GenBank/DDBJ databases">
        <authorList>
            <person name="Bekaert M."/>
        </authorList>
    </citation>
    <scope>NUCLEOTIDE SEQUENCE</scope>
</reference>
<evidence type="ECO:0000313" key="4">
    <source>
        <dbReference type="Proteomes" id="UP000683360"/>
    </source>
</evidence>
<dbReference type="SMART" id="SM00333">
    <property type="entry name" value="TUDOR"/>
    <property type="match status" value="1"/>
</dbReference>
<evidence type="ECO:0000259" key="2">
    <source>
        <dbReference type="SMART" id="SM00333"/>
    </source>
</evidence>
<dbReference type="SUPFAM" id="SSF63748">
    <property type="entry name" value="Tudor/PWWP/MBT"/>
    <property type="match status" value="1"/>
</dbReference>
<evidence type="ECO:0000256" key="1">
    <source>
        <dbReference type="SAM" id="MobiDB-lite"/>
    </source>
</evidence>
<feature type="domain" description="Tudor" evidence="2">
    <location>
        <begin position="292"/>
        <end position="342"/>
    </location>
</feature>
<dbReference type="InterPro" id="IPR002999">
    <property type="entry name" value="Tudor"/>
</dbReference>
<dbReference type="OrthoDB" id="6142444at2759"/>
<feature type="compositionally biased region" description="Polar residues" evidence="1">
    <location>
        <begin position="269"/>
        <end position="278"/>
    </location>
</feature>